<dbReference type="RefSeq" id="WP_155340700.1">
    <property type="nucleotide sequence ID" value="NZ_BAAABN010000076.1"/>
</dbReference>
<accession>A0A5M3W6I0</accession>
<organism evidence="2 3">
    <name type="scientific">Acrocarpospora corrugata</name>
    <dbReference type="NCBI Taxonomy" id="35763"/>
    <lineage>
        <taxon>Bacteria</taxon>
        <taxon>Bacillati</taxon>
        <taxon>Actinomycetota</taxon>
        <taxon>Actinomycetes</taxon>
        <taxon>Streptosporangiales</taxon>
        <taxon>Streptosporangiaceae</taxon>
        <taxon>Acrocarpospora</taxon>
    </lineage>
</organism>
<protein>
    <submittedName>
        <fullName evidence="2">Uncharacterized protein</fullName>
    </submittedName>
</protein>
<name>A0A5M3W6I0_9ACTN</name>
<evidence type="ECO:0000256" key="1">
    <source>
        <dbReference type="SAM" id="Phobius"/>
    </source>
</evidence>
<dbReference type="AlphaFoldDB" id="A0A5M3W6I0"/>
<feature type="transmembrane region" description="Helical" evidence="1">
    <location>
        <begin position="52"/>
        <end position="76"/>
    </location>
</feature>
<dbReference type="OrthoDB" id="4224091at2"/>
<feature type="transmembrane region" description="Helical" evidence="1">
    <location>
        <begin position="112"/>
        <end position="136"/>
    </location>
</feature>
<keyword evidence="1" id="KW-0472">Membrane</keyword>
<evidence type="ECO:0000313" key="3">
    <source>
        <dbReference type="Proteomes" id="UP000334990"/>
    </source>
</evidence>
<keyword evidence="3" id="KW-1185">Reference proteome</keyword>
<keyword evidence="1" id="KW-1133">Transmembrane helix</keyword>
<sequence>MTTHPPLTTQNKIGLVLAAALALADLGLTRTGLAIGFDFPDLDVENQPNLPLIWGGLIISSVPAITTLVAIVYTWLTANRIGSRIIAGARVLSLLLTIPIFFAIGMDEYGHVFGLPIVPFTAGHVLITIITVILVLSRPTAAPLRPGR</sequence>
<dbReference type="Proteomes" id="UP000334990">
    <property type="component" value="Unassembled WGS sequence"/>
</dbReference>
<gene>
    <name evidence="2" type="ORF">Acor_66930</name>
</gene>
<proteinExistence type="predicted"/>
<evidence type="ECO:0000313" key="2">
    <source>
        <dbReference type="EMBL" id="GES04625.1"/>
    </source>
</evidence>
<dbReference type="EMBL" id="BLAD01000084">
    <property type="protein sequence ID" value="GES04625.1"/>
    <property type="molecule type" value="Genomic_DNA"/>
</dbReference>
<feature type="transmembrane region" description="Helical" evidence="1">
    <location>
        <begin position="88"/>
        <end position="106"/>
    </location>
</feature>
<keyword evidence="1" id="KW-0812">Transmembrane</keyword>
<comment type="caution">
    <text evidence="2">The sequence shown here is derived from an EMBL/GenBank/DDBJ whole genome shotgun (WGS) entry which is preliminary data.</text>
</comment>
<reference evidence="2 3" key="1">
    <citation type="submission" date="2019-10" db="EMBL/GenBank/DDBJ databases">
        <title>Whole genome shotgun sequence of Acrocarpospora corrugata NBRC 13972.</title>
        <authorList>
            <person name="Ichikawa N."/>
            <person name="Kimura A."/>
            <person name="Kitahashi Y."/>
            <person name="Komaki H."/>
            <person name="Oguchi A."/>
        </authorList>
    </citation>
    <scope>NUCLEOTIDE SEQUENCE [LARGE SCALE GENOMIC DNA]</scope>
    <source>
        <strain evidence="2 3">NBRC 13972</strain>
    </source>
</reference>